<dbReference type="Proteomes" id="UP001630127">
    <property type="component" value="Unassembled WGS sequence"/>
</dbReference>
<name>A0ABD2ZU95_9GENT</name>
<keyword evidence="2" id="KW-1185">Reference proteome</keyword>
<comment type="caution">
    <text evidence="1">The sequence shown here is derived from an EMBL/GenBank/DDBJ whole genome shotgun (WGS) entry which is preliminary data.</text>
</comment>
<gene>
    <name evidence="1" type="ORF">ACH5RR_015702</name>
</gene>
<accession>A0ABD2ZU95</accession>
<evidence type="ECO:0000313" key="2">
    <source>
        <dbReference type="Proteomes" id="UP001630127"/>
    </source>
</evidence>
<protein>
    <submittedName>
        <fullName evidence="1">Uncharacterized protein</fullName>
    </submittedName>
</protein>
<organism evidence="1 2">
    <name type="scientific">Cinchona calisaya</name>
    <dbReference type="NCBI Taxonomy" id="153742"/>
    <lineage>
        <taxon>Eukaryota</taxon>
        <taxon>Viridiplantae</taxon>
        <taxon>Streptophyta</taxon>
        <taxon>Embryophyta</taxon>
        <taxon>Tracheophyta</taxon>
        <taxon>Spermatophyta</taxon>
        <taxon>Magnoliopsida</taxon>
        <taxon>eudicotyledons</taxon>
        <taxon>Gunneridae</taxon>
        <taxon>Pentapetalae</taxon>
        <taxon>asterids</taxon>
        <taxon>lamiids</taxon>
        <taxon>Gentianales</taxon>
        <taxon>Rubiaceae</taxon>
        <taxon>Cinchonoideae</taxon>
        <taxon>Cinchoneae</taxon>
        <taxon>Cinchona</taxon>
    </lineage>
</organism>
<dbReference type="AlphaFoldDB" id="A0ABD2ZU95"/>
<reference evidence="1 2" key="1">
    <citation type="submission" date="2024-11" db="EMBL/GenBank/DDBJ databases">
        <title>A near-complete genome assembly of Cinchona calisaya.</title>
        <authorList>
            <person name="Lian D.C."/>
            <person name="Zhao X.W."/>
            <person name="Wei L."/>
        </authorList>
    </citation>
    <scope>NUCLEOTIDE SEQUENCE [LARGE SCALE GENOMIC DNA]</scope>
    <source>
        <tissue evidence="1">Nenye</tissue>
    </source>
</reference>
<sequence>MEIFDGLVDGYSSVARDLKRDEVKPFLARSIDNPLKINSSTADGSRLGKARICMEIDLTKPRLGRVHIENGKIDVDTNKTLNGSTQSLSKNMTSNSIVTISASEQPGPLQNEPILDQLIKHVEMEKMVPPKNQSLSSIPVSVAQKIGKDAFVDIEIP</sequence>
<proteinExistence type="predicted"/>
<dbReference type="EMBL" id="JBJUIK010000007">
    <property type="protein sequence ID" value="KAL3522868.1"/>
    <property type="molecule type" value="Genomic_DNA"/>
</dbReference>
<evidence type="ECO:0000313" key="1">
    <source>
        <dbReference type="EMBL" id="KAL3522868.1"/>
    </source>
</evidence>